<reference evidence="2" key="2">
    <citation type="submission" date="2015-06" db="UniProtKB">
        <authorList>
            <consortium name="EnsemblPlants"/>
        </authorList>
    </citation>
    <scope>IDENTIFICATION</scope>
    <source>
        <strain evidence="2">DM1-3 516 R44</strain>
    </source>
</reference>
<name>M1DW43_SOLTU</name>
<dbReference type="Proteomes" id="UP000011115">
    <property type="component" value="Unassembled WGS sequence"/>
</dbReference>
<protein>
    <submittedName>
        <fullName evidence="2">Zinc knuckle family protein</fullName>
    </submittedName>
</protein>
<accession>M1DW43</accession>
<dbReference type="Gramene" id="PGSC0003DMT400095355">
    <property type="protein sequence ID" value="PGSC0003DMT400095355"/>
    <property type="gene ID" value="PGSC0003DMG400044926"/>
</dbReference>
<dbReference type="EnsemblPlants" id="PGSC0003DMT400095355">
    <property type="protein sequence ID" value="PGSC0003DMT400095355"/>
    <property type="gene ID" value="PGSC0003DMG400044926"/>
</dbReference>
<sequence length="184" mass="20435">MSFWPVTFYDADTSNQDRSTSSASFIQLSIESLVIIPPRRVVKCHLTRRNVEPQEQGVPNAAEVQPQGEVTNAEFHEAIQMLSQVVTNQVGKTRGNQQKVANSLRIREFLRMNPPSLTSSRFVEDPENFIEELQKKQKGPALSTATAPVPKNKGEYNSENFRAKPAYSQSTMAQGASKPPACAK</sequence>
<feature type="region of interest" description="Disordered" evidence="1">
    <location>
        <begin position="134"/>
        <end position="184"/>
    </location>
</feature>
<keyword evidence="3" id="KW-1185">Reference proteome</keyword>
<dbReference type="InParanoid" id="M1DW43"/>
<evidence type="ECO:0000313" key="3">
    <source>
        <dbReference type="Proteomes" id="UP000011115"/>
    </source>
</evidence>
<evidence type="ECO:0000256" key="1">
    <source>
        <dbReference type="SAM" id="MobiDB-lite"/>
    </source>
</evidence>
<dbReference type="PaxDb" id="4113-PGSC0003DMT400095355"/>
<dbReference type="AlphaFoldDB" id="M1DW43"/>
<dbReference type="HOGENOM" id="CLU_1470656_0_0_1"/>
<evidence type="ECO:0000313" key="2">
    <source>
        <dbReference type="EnsemblPlants" id="PGSC0003DMT400095355"/>
    </source>
</evidence>
<proteinExistence type="predicted"/>
<organism evidence="2 3">
    <name type="scientific">Solanum tuberosum</name>
    <name type="common">Potato</name>
    <dbReference type="NCBI Taxonomy" id="4113"/>
    <lineage>
        <taxon>Eukaryota</taxon>
        <taxon>Viridiplantae</taxon>
        <taxon>Streptophyta</taxon>
        <taxon>Embryophyta</taxon>
        <taxon>Tracheophyta</taxon>
        <taxon>Spermatophyta</taxon>
        <taxon>Magnoliopsida</taxon>
        <taxon>eudicotyledons</taxon>
        <taxon>Gunneridae</taxon>
        <taxon>Pentapetalae</taxon>
        <taxon>asterids</taxon>
        <taxon>lamiids</taxon>
        <taxon>Solanales</taxon>
        <taxon>Solanaceae</taxon>
        <taxon>Solanoideae</taxon>
        <taxon>Solaneae</taxon>
        <taxon>Solanum</taxon>
    </lineage>
</organism>
<reference evidence="3" key="1">
    <citation type="journal article" date="2011" name="Nature">
        <title>Genome sequence and analysis of the tuber crop potato.</title>
        <authorList>
            <consortium name="The Potato Genome Sequencing Consortium"/>
        </authorList>
    </citation>
    <scope>NUCLEOTIDE SEQUENCE [LARGE SCALE GENOMIC DNA]</scope>
    <source>
        <strain evidence="3">cv. DM1-3 516 R44</strain>
    </source>
</reference>